<evidence type="ECO:0000256" key="1">
    <source>
        <dbReference type="SAM" id="Coils"/>
    </source>
</evidence>
<evidence type="ECO:0000313" key="3">
    <source>
        <dbReference type="EMBL" id="KAK1739180.1"/>
    </source>
</evidence>
<dbReference type="PANTHER" id="PTHR31543:SF1">
    <property type="entry name" value="HECT DOMAIN-CONTAINING PROTEIN"/>
    <property type="match status" value="1"/>
</dbReference>
<dbReference type="EMBL" id="JATAAI010000019">
    <property type="protein sequence ID" value="KAK1739180.1"/>
    <property type="molecule type" value="Genomic_DNA"/>
</dbReference>
<feature type="domain" description="Growth arrest-specific protein 8" evidence="2">
    <location>
        <begin position="217"/>
        <end position="411"/>
    </location>
</feature>
<protein>
    <submittedName>
        <fullName evidence="3">Growth-arrest specific micro-tubule binding domain-containing protein</fullName>
    </submittedName>
</protein>
<proteinExistence type="predicted"/>
<keyword evidence="1" id="KW-0175">Coiled coil</keyword>
<dbReference type="Proteomes" id="UP001224775">
    <property type="component" value="Unassembled WGS sequence"/>
</dbReference>
<dbReference type="GO" id="GO:0031267">
    <property type="term" value="F:small GTPase binding"/>
    <property type="evidence" value="ECO:0007669"/>
    <property type="project" value="InterPro"/>
</dbReference>
<dbReference type="PANTHER" id="PTHR31543">
    <property type="entry name" value="DYNEIN REGULATORY COMPLEX SUBUNIT 4"/>
    <property type="match status" value="1"/>
</dbReference>
<dbReference type="GO" id="GO:0005794">
    <property type="term" value="C:Golgi apparatus"/>
    <property type="evidence" value="ECO:0007669"/>
    <property type="project" value="TreeGrafter"/>
</dbReference>
<gene>
    <name evidence="3" type="ORF">QTG54_010496</name>
</gene>
<organism evidence="3 4">
    <name type="scientific">Skeletonema marinoi</name>
    <dbReference type="NCBI Taxonomy" id="267567"/>
    <lineage>
        <taxon>Eukaryota</taxon>
        <taxon>Sar</taxon>
        <taxon>Stramenopiles</taxon>
        <taxon>Ochrophyta</taxon>
        <taxon>Bacillariophyta</taxon>
        <taxon>Coscinodiscophyceae</taxon>
        <taxon>Thalassiosirophycidae</taxon>
        <taxon>Thalassiosirales</taxon>
        <taxon>Skeletonemataceae</taxon>
        <taxon>Skeletonema</taxon>
        <taxon>Skeletonema marinoi-dohrnii complex</taxon>
    </lineage>
</organism>
<dbReference type="InterPro" id="IPR039308">
    <property type="entry name" value="GAS8"/>
</dbReference>
<evidence type="ECO:0000259" key="2">
    <source>
        <dbReference type="Pfam" id="PF13851"/>
    </source>
</evidence>
<dbReference type="GO" id="GO:0048870">
    <property type="term" value="P:cell motility"/>
    <property type="evidence" value="ECO:0007669"/>
    <property type="project" value="InterPro"/>
</dbReference>
<dbReference type="GO" id="GO:0005874">
    <property type="term" value="C:microtubule"/>
    <property type="evidence" value="ECO:0007669"/>
    <property type="project" value="TreeGrafter"/>
</dbReference>
<reference evidence="3" key="1">
    <citation type="submission" date="2023-06" db="EMBL/GenBank/DDBJ databases">
        <title>Survivors Of The Sea: Transcriptome response of Skeletonema marinoi to long-term dormancy.</title>
        <authorList>
            <person name="Pinder M.I.M."/>
            <person name="Kourtchenko O."/>
            <person name="Robertson E.K."/>
            <person name="Larsson T."/>
            <person name="Maumus F."/>
            <person name="Osuna-Cruz C.M."/>
            <person name="Vancaester E."/>
            <person name="Stenow R."/>
            <person name="Vandepoele K."/>
            <person name="Ploug H."/>
            <person name="Bruchert V."/>
            <person name="Godhe A."/>
            <person name="Topel M."/>
        </authorList>
    </citation>
    <scope>NUCLEOTIDE SEQUENCE</scope>
    <source>
        <strain evidence="3">R05AC</strain>
    </source>
</reference>
<accession>A0AAD8Y4W7</accession>
<dbReference type="GO" id="GO:0031514">
    <property type="term" value="C:motile cilium"/>
    <property type="evidence" value="ECO:0007669"/>
    <property type="project" value="InterPro"/>
</dbReference>
<dbReference type="AlphaFoldDB" id="A0AAD8Y4W7"/>
<evidence type="ECO:0000313" key="4">
    <source>
        <dbReference type="Proteomes" id="UP001224775"/>
    </source>
</evidence>
<dbReference type="InterPro" id="IPR025593">
    <property type="entry name" value="GAS8_dom"/>
</dbReference>
<keyword evidence="4" id="KW-1185">Reference proteome</keyword>
<dbReference type="Pfam" id="PF13851">
    <property type="entry name" value="GAS"/>
    <property type="match status" value="1"/>
</dbReference>
<comment type="caution">
    <text evidence="3">The sequence shown here is derived from an EMBL/GenBank/DDBJ whole genome shotgun (WGS) entry which is preliminary data.</text>
</comment>
<feature type="coiled-coil region" evidence="1">
    <location>
        <begin position="290"/>
        <end position="320"/>
    </location>
</feature>
<dbReference type="GO" id="GO:0008017">
    <property type="term" value="F:microtubule binding"/>
    <property type="evidence" value="ECO:0007669"/>
    <property type="project" value="InterPro"/>
</dbReference>
<sequence>MTKKSKSKKKAKEVDPKEKERLDLLERAVTLRGETEKENALETQFQAQSESLKQFWEIEKKLREDRRQKLREKEHRLQQTKDEHIVNLGEYKRTIKQLLFSNQDELSQNAIQSLLDYQSQSKEYLREMNALFDELGIATRNMEQTISWHQNLKNSLHHDCSEEITAVREDASRVIARLATYTGNQLKMTHAEFEMKLKKEIQQLEIQNEVEIKATIDKNRESMQNMRQESNATINSNLDTITALTKELIMLREQYRKDVHVLRELQAENEGIMSPLETNSNDLQRLGSDLDAFYMQKRDLETRRKQLKQAEKELNDIKWDHEVLFQHHERLEQECKECKLKYQEAVYSAQQKSNMQNMKLERKLDQVKMEGEKSSAVLSQILIKADVDLDSVDQSIVVDVVADKNNKVKMLNDELSRIKDAHATMRKRYSCLVDKHLEGNKS</sequence>
<name>A0AAD8Y4W7_9STRA</name>